<dbReference type="InterPro" id="IPR031964">
    <property type="entry name" value="CARD_dom"/>
</dbReference>
<accession>A0A914WBB6</accession>
<dbReference type="InterPro" id="IPR011029">
    <property type="entry name" value="DEATH-like_dom_sf"/>
</dbReference>
<keyword evidence="5" id="KW-0391">Immunity</keyword>
<keyword evidence="4" id="KW-0832">Ubl conjugation</keyword>
<dbReference type="PROSITE" id="PS50209">
    <property type="entry name" value="CARD"/>
    <property type="match status" value="1"/>
</dbReference>
<organism evidence="7 8">
    <name type="scientific">Plectus sambesii</name>
    <dbReference type="NCBI Taxonomy" id="2011161"/>
    <lineage>
        <taxon>Eukaryota</taxon>
        <taxon>Metazoa</taxon>
        <taxon>Ecdysozoa</taxon>
        <taxon>Nematoda</taxon>
        <taxon>Chromadorea</taxon>
        <taxon>Plectida</taxon>
        <taxon>Plectina</taxon>
        <taxon>Plectoidea</taxon>
        <taxon>Plectidae</taxon>
        <taxon>Plectus</taxon>
    </lineage>
</organism>
<name>A0A914WBB6_9BILA</name>
<keyword evidence="1" id="KW-1017">Isopeptide bond</keyword>
<dbReference type="Proteomes" id="UP000887566">
    <property type="component" value="Unplaced"/>
</dbReference>
<protein>
    <submittedName>
        <fullName evidence="8">CARD domain-containing protein</fullName>
    </submittedName>
</protein>
<proteinExistence type="predicted"/>
<keyword evidence="3" id="KW-0399">Innate immunity</keyword>
<evidence type="ECO:0000256" key="5">
    <source>
        <dbReference type="ARBA" id="ARBA00022859"/>
    </source>
</evidence>
<dbReference type="WBParaSite" id="PSAMB.scaffold3625size17553.g22032.t1">
    <property type="protein sequence ID" value="PSAMB.scaffold3625size17553.g22032.t1"/>
    <property type="gene ID" value="PSAMB.scaffold3625size17553.g22032"/>
</dbReference>
<evidence type="ECO:0000256" key="4">
    <source>
        <dbReference type="ARBA" id="ARBA00022843"/>
    </source>
</evidence>
<keyword evidence="2" id="KW-0597">Phosphoprotein</keyword>
<dbReference type="GO" id="GO:0005737">
    <property type="term" value="C:cytoplasm"/>
    <property type="evidence" value="ECO:0007669"/>
    <property type="project" value="UniProtKB-ARBA"/>
</dbReference>
<keyword evidence="7" id="KW-1185">Reference proteome</keyword>
<dbReference type="Gene3D" id="1.10.533.10">
    <property type="entry name" value="Death Domain, Fas"/>
    <property type="match status" value="1"/>
</dbReference>
<evidence type="ECO:0000313" key="7">
    <source>
        <dbReference type="Proteomes" id="UP000887566"/>
    </source>
</evidence>
<dbReference type="Pfam" id="PF16739">
    <property type="entry name" value="CARD_2"/>
    <property type="match status" value="1"/>
</dbReference>
<dbReference type="GO" id="GO:0042981">
    <property type="term" value="P:regulation of apoptotic process"/>
    <property type="evidence" value="ECO:0007669"/>
    <property type="project" value="InterPro"/>
</dbReference>
<feature type="domain" description="CARD" evidence="6">
    <location>
        <begin position="1"/>
        <end position="80"/>
    </location>
</feature>
<evidence type="ECO:0000259" key="6">
    <source>
        <dbReference type="PROSITE" id="PS50209"/>
    </source>
</evidence>
<dbReference type="AlphaFoldDB" id="A0A914WBB6"/>
<dbReference type="SUPFAM" id="SSF47986">
    <property type="entry name" value="DEATH domain"/>
    <property type="match status" value="1"/>
</dbReference>
<dbReference type="InterPro" id="IPR001315">
    <property type="entry name" value="CARD"/>
</dbReference>
<evidence type="ECO:0000256" key="2">
    <source>
        <dbReference type="ARBA" id="ARBA00022553"/>
    </source>
</evidence>
<evidence type="ECO:0000313" key="8">
    <source>
        <dbReference type="WBParaSite" id="PSAMB.scaffold3625size17553.g22032.t1"/>
    </source>
</evidence>
<dbReference type="CDD" id="cd01671">
    <property type="entry name" value="CARD"/>
    <property type="match status" value="1"/>
</dbReference>
<evidence type="ECO:0000256" key="3">
    <source>
        <dbReference type="ARBA" id="ARBA00022588"/>
    </source>
</evidence>
<reference evidence="8" key="1">
    <citation type="submission" date="2022-11" db="UniProtKB">
        <authorList>
            <consortium name="WormBaseParasite"/>
        </authorList>
    </citation>
    <scope>IDENTIFICATION</scope>
</reference>
<evidence type="ECO:0000256" key="1">
    <source>
        <dbReference type="ARBA" id="ARBA00022499"/>
    </source>
</evidence>
<sequence>MNDQKRRAIARYIDSFAKSMEAVQVMDHLQYDLLEPEDVAEVNAEATRHKRARKLIEILYGKREDSKPFEKFEAALQKTEGHKEFAREIRQAFNELHDSPPADPPLTQH</sequence>
<dbReference type="GO" id="GO:0045087">
    <property type="term" value="P:innate immune response"/>
    <property type="evidence" value="ECO:0007669"/>
    <property type="project" value="UniProtKB-KW"/>
</dbReference>